<accession>A0A6G0W1S3</accession>
<dbReference type="EMBL" id="VUJU01010267">
    <property type="protein sequence ID" value="KAF0714989.1"/>
    <property type="molecule type" value="Genomic_DNA"/>
</dbReference>
<protein>
    <submittedName>
        <fullName evidence="1">Uncharacterized protein</fullName>
    </submittedName>
</protein>
<evidence type="ECO:0000313" key="1">
    <source>
        <dbReference type="EMBL" id="KAF0714989.1"/>
    </source>
</evidence>
<dbReference type="AlphaFoldDB" id="A0A6G0W1S3"/>
<name>A0A6G0W1S3_APHCR</name>
<comment type="caution">
    <text evidence="1">The sequence shown here is derived from an EMBL/GenBank/DDBJ whole genome shotgun (WGS) entry which is preliminary data.</text>
</comment>
<gene>
    <name evidence="1" type="ORF">FWK35_00031555</name>
</gene>
<keyword evidence="2" id="KW-1185">Reference proteome</keyword>
<organism evidence="1 2">
    <name type="scientific">Aphis craccivora</name>
    <name type="common">Cowpea aphid</name>
    <dbReference type="NCBI Taxonomy" id="307492"/>
    <lineage>
        <taxon>Eukaryota</taxon>
        <taxon>Metazoa</taxon>
        <taxon>Ecdysozoa</taxon>
        <taxon>Arthropoda</taxon>
        <taxon>Hexapoda</taxon>
        <taxon>Insecta</taxon>
        <taxon>Pterygota</taxon>
        <taxon>Neoptera</taxon>
        <taxon>Paraneoptera</taxon>
        <taxon>Hemiptera</taxon>
        <taxon>Sternorrhyncha</taxon>
        <taxon>Aphidomorpha</taxon>
        <taxon>Aphidoidea</taxon>
        <taxon>Aphididae</taxon>
        <taxon>Aphidini</taxon>
        <taxon>Aphis</taxon>
        <taxon>Aphis</taxon>
    </lineage>
</organism>
<proteinExistence type="predicted"/>
<dbReference type="Proteomes" id="UP000478052">
    <property type="component" value="Unassembled WGS sequence"/>
</dbReference>
<feature type="non-terminal residue" evidence="1">
    <location>
        <position position="1"/>
    </location>
</feature>
<evidence type="ECO:0000313" key="2">
    <source>
        <dbReference type="Proteomes" id="UP000478052"/>
    </source>
</evidence>
<reference evidence="1 2" key="1">
    <citation type="submission" date="2019-08" db="EMBL/GenBank/DDBJ databases">
        <title>Whole genome of Aphis craccivora.</title>
        <authorList>
            <person name="Voronova N.V."/>
            <person name="Shulinski R.S."/>
            <person name="Bandarenka Y.V."/>
            <person name="Zhorov D.G."/>
            <person name="Warner D."/>
        </authorList>
    </citation>
    <scope>NUCLEOTIDE SEQUENCE [LARGE SCALE GENOMIC DNA]</scope>
    <source>
        <strain evidence="1">180601</strain>
        <tissue evidence="1">Whole Body</tissue>
    </source>
</reference>
<sequence length="110" mass="11957">CSRRFSSSFIAVIFTVRTEDEQELMPLSTLLVVSAAAFFANLCSDLQIPKPNLQLFAINLQNIDTCLESIGRGGVADDLQIPKPNLQLFAINLQNIDTCLESIGRGGGVE</sequence>